<protein>
    <recommendedName>
        <fullName evidence="12">Mannosyltransferase</fullName>
        <ecNumber evidence="12">2.4.1.-</ecNumber>
    </recommendedName>
</protein>
<reference evidence="13 14" key="1">
    <citation type="journal article" date="2015" name="Plant Cell">
        <title>Oil accumulation by the oleaginous diatom Fistulifera solaris as revealed by the genome and transcriptome.</title>
        <authorList>
            <person name="Tanaka T."/>
            <person name="Maeda Y."/>
            <person name="Veluchamy A."/>
            <person name="Tanaka M."/>
            <person name="Abida H."/>
            <person name="Marechal E."/>
            <person name="Bowler C."/>
            <person name="Muto M."/>
            <person name="Sunaga Y."/>
            <person name="Tanaka M."/>
            <person name="Yoshino T."/>
            <person name="Taniguchi T."/>
            <person name="Fukuda Y."/>
            <person name="Nemoto M."/>
            <person name="Matsumoto M."/>
            <person name="Wong P.S."/>
            <person name="Aburatani S."/>
            <person name="Fujibuchi W."/>
        </authorList>
    </citation>
    <scope>NUCLEOTIDE SEQUENCE [LARGE SCALE GENOMIC DNA]</scope>
    <source>
        <strain evidence="13 14">JPCC DA0580</strain>
    </source>
</reference>
<dbReference type="AlphaFoldDB" id="A0A1Z5K5Q1"/>
<evidence type="ECO:0000256" key="12">
    <source>
        <dbReference type="RuleBase" id="RU363075"/>
    </source>
</evidence>
<dbReference type="Pfam" id="PF03901">
    <property type="entry name" value="Glyco_transf_22"/>
    <property type="match status" value="1"/>
</dbReference>
<dbReference type="GO" id="GO:0006487">
    <property type="term" value="P:protein N-linked glycosylation"/>
    <property type="evidence" value="ECO:0007669"/>
    <property type="project" value="TreeGrafter"/>
</dbReference>
<sequence length="509" mass="58281">MLYSLFACPFSKVEESFGIQATHDLFYEGIPSFFDSNTTLNYDHLQYPGVVPRSFLGPLLWSRICQFLRLLIFPAYDLAEHPRLIQTLARLSQLIVTLHAWFRFADATAVSAYLLIVTACQFHLPFYASRMLPNSTATILTLHCYAFWMQRRVSYAAVCLVLAAAVLRCDLILLLFTVGLSWLITRQLTVTKALRIGILTLIAAAILTVPFDSLMWQKWVWPEMRVFYYNTVLNKSSDWGVSAWHWYWTAALPKALLLTGFLVPWSVVRLPEQLVAIEMVVLENQRPPMRPPWIDPTYLPFLLPALGFVALYSLLGHKEMRFLFPVLPLFNLCAAAGLQRLERLARPSEKDKSSTTTRVGKFLFGLGILACIVSFVASSLFVAVSRWNYPGGQAMRLLEQELESVRPTDKELRVHIDVSAAMTGVSLFEQRAVQNVWPSATFYKDGYELENQQAKNEEELRFTHLVGEFKERDGFHSIAVAPGNPRLDWRNRQIATEPTIYILERDQWR</sequence>
<evidence type="ECO:0000256" key="8">
    <source>
        <dbReference type="ARBA" id="ARBA00022989"/>
    </source>
</evidence>
<keyword evidence="5 13" id="KW-0808">Transferase</keyword>
<dbReference type="GO" id="GO:0005789">
    <property type="term" value="C:endoplasmic reticulum membrane"/>
    <property type="evidence" value="ECO:0007669"/>
    <property type="project" value="UniProtKB-SubCell"/>
</dbReference>
<dbReference type="PANTHER" id="PTHR22760">
    <property type="entry name" value="GLYCOSYLTRANSFERASE"/>
    <property type="match status" value="1"/>
</dbReference>
<organism evidence="13 14">
    <name type="scientific">Fistulifera solaris</name>
    <name type="common">Oleaginous diatom</name>
    <dbReference type="NCBI Taxonomy" id="1519565"/>
    <lineage>
        <taxon>Eukaryota</taxon>
        <taxon>Sar</taxon>
        <taxon>Stramenopiles</taxon>
        <taxon>Ochrophyta</taxon>
        <taxon>Bacillariophyta</taxon>
        <taxon>Bacillariophyceae</taxon>
        <taxon>Bacillariophycidae</taxon>
        <taxon>Naviculales</taxon>
        <taxon>Naviculaceae</taxon>
        <taxon>Fistulifera</taxon>
    </lineage>
</organism>
<evidence type="ECO:0000256" key="10">
    <source>
        <dbReference type="ARBA" id="ARBA00044721"/>
    </source>
</evidence>
<comment type="function">
    <text evidence="10">Mannosyltransferase that operates in the biosynthetic pathway of dolichol-linked oligosaccharides, the glycan precursors employed in protein asparagine (N)-glycosylation. The assembly of dolichol-linked oligosaccharides begins on the cytosolic side of the endoplasmic reticulum membrane and finishes in its lumen. The sequential addition of sugars to dolichol pyrophosphate produces dolichol-linked oligosaccharides containing fourteen sugars, including two GlcNAcs, nine mannoses and three glucoses. Once assembled, the oligosaccharide is transferred from the lipid to nascent proteins by oligosaccharyltransferases. In the lumen of the endoplasmic reticulum, adds the eighth mannose residue in an alpha-1,6 linkage onto Man(7)GlcNAc(2)-PP-dolichol to produce Man(8)GlcNAc(2)-PP-dolichol.</text>
</comment>
<keyword evidence="6 12" id="KW-0812">Transmembrane</keyword>
<feature type="transmembrane region" description="Helical" evidence="12">
    <location>
        <begin position="298"/>
        <end position="316"/>
    </location>
</feature>
<evidence type="ECO:0000256" key="11">
    <source>
        <dbReference type="ARBA" id="ARBA00048899"/>
    </source>
</evidence>
<keyword evidence="8 12" id="KW-1133">Transmembrane helix</keyword>
<dbReference type="InParanoid" id="A0A1Z5K5Q1"/>
<keyword evidence="9 12" id="KW-0472">Membrane</keyword>
<evidence type="ECO:0000256" key="1">
    <source>
        <dbReference type="ARBA" id="ARBA00004477"/>
    </source>
</evidence>
<evidence type="ECO:0000256" key="7">
    <source>
        <dbReference type="ARBA" id="ARBA00022824"/>
    </source>
</evidence>
<evidence type="ECO:0000313" key="14">
    <source>
        <dbReference type="Proteomes" id="UP000198406"/>
    </source>
</evidence>
<feature type="transmembrane region" description="Helical" evidence="12">
    <location>
        <begin position="362"/>
        <end position="384"/>
    </location>
</feature>
<dbReference type="EMBL" id="BDSP01000170">
    <property type="protein sequence ID" value="GAX21613.1"/>
    <property type="molecule type" value="Genomic_DNA"/>
</dbReference>
<dbReference type="GO" id="GO:0052917">
    <property type="term" value="F:dol-P-Man:Man(7)GlcNAc(2)-PP-Dol alpha-1,6-mannosyltransferase activity"/>
    <property type="evidence" value="ECO:0007669"/>
    <property type="project" value="UniProtKB-EC"/>
</dbReference>
<keyword evidence="7 12" id="KW-0256">Endoplasmic reticulum</keyword>
<feature type="transmembrane region" description="Helical" evidence="12">
    <location>
        <begin position="196"/>
        <end position="216"/>
    </location>
</feature>
<comment type="pathway">
    <text evidence="2">Protein modification; protein glycosylation.</text>
</comment>
<feature type="transmembrane region" description="Helical" evidence="12">
    <location>
        <begin position="100"/>
        <end position="124"/>
    </location>
</feature>
<dbReference type="EC" id="2.4.1.-" evidence="12"/>
<evidence type="ECO:0000256" key="6">
    <source>
        <dbReference type="ARBA" id="ARBA00022692"/>
    </source>
</evidence>
<feature type="transmembrane region" description="Helical" evidence="12">
    <location>
        <begin position="155"/>
        <end position="184"/>
    </location>
</feature>
<dbReference type="PANTHER" id="PTHR22760:SF1">
    <property type="entry name" value="DOL-P-MAN:MAN(7)GLCNAC(2)-PP-DOL ALPHA-1,6-MANNOSYLTRANSFERASE"/>
    <property type="match status" value="1"/>
</dbReference>
<evidence type="ECO:0000256" key="3">
    <source>
        <dbReference type="ARBA" id="ARBA00007063"/>
    </source>
</evidence>
<comment type="subcellular location">
    <subcellularLocation>
        <location evidence="1 12">Endoplasmic reticulum membrane</location>
        <topology evidence="1 12">Multi-pass membrane protein</topology>
    </subcellularLocation>
</comment>
<proteinExistence type="inferred from homology"/>
<gene>
    <name evidence="13" type="ORF">FisN_29Hh048</name>
</gene>
<dbReference type="InterPro" id="IPR005599">
    <property type="entry name" value="GPI_mannosylTrfase"/>
</dbReference>
<comment type="similarity">
    <text evidence="3 12">Belongs to the glycosyltransferase 22 family.</text>
</comment>
<accession>A0A1Z5K5Q1</accession>
<comment type="catalytic activity">
    <reaction evidence="11">
        <text>an alpha-D-Man-(1-&gt;2)-alpha-D-Man-(1-&gt;2)-alpha-D-Man-(1-&gt;3)-[alpha-D-Man-(1-&gt;2)-alpha-D-Man-(1-&gt;3)-alpha-D-Man-(1-&gt;6)]-beta-D-Man-(1-&gt;4)-beta-D-GlcNAc-(1-&gt;4)-alpha-D-GlcNAc-diphospho-di-trans,poly-cis-dolichol + a di-trans,poly-cis-dolichyl beta-D-mannosyl phosphate = an alpha-D-Man-(1-&gt;2)-alpha-D-Man-(1-&gt;2)-alpha-D-Man-(1-&gt;3)-[alpha-D-Man-(1-&gt;2)-alpha-D-Man-(1-&gt;3)-[alpha-D-Man-(1-&gt;6)]-alpha-D-Man-(1-&gt;6)]-beta-D-Man-(1-&gt;4)-beta-D-GlcNAc-(1-&gt;4)-alpha-D-GlcNAc-diphospho-di-trans,poly-cis-dolichol + a di-trans,poly-cis-dolichyl phosphate + H(+)</text>
        <dbReference type="Rhea" id="RHEA:29535"/>
        <dbReference type="Rhea" id="RHEA-COMP:19498"/>
        <dbReference type="Rhea" id="RHEA-COMP:19501"/>
        <dbReference type="Rhea" id="RHEA-COMP:19518"/>
        <dbReference type="Rhea" id="RHEA-COMP:19519"/>
        <dbReference type="ChEBI" id="CHEBI:15378"/>
        <dbReference type="ChEBI" id="CHEBI:57683"/>
        <dbReference type="ChEBI" id="CHEBI:58211"/>
        <dbReference type="ChEBI" id="CHEBI:132517"/>
        <dbReference type="ChEBI" id="CHEBI:132519"/>
        <dbReference type="EC" id="2.4.1.260"/>
    </reaction>
    <physiologicalReaction direction="left-to-right" evidence="11">
        <dbReference type="Rhea" id="RHEA:29536"/>
    </physiologicalReaction>
</comment>
<keyword evidence="4 12" id="KW-0328">Glycosyltransferase</keyword>
<evidence type="ECO:0000256" key="5">
    <source>
        <dbReference type="ARBA" id="ARBA00022679"/>
    </source>
</evidence>
<feature type="transmembrane region" description="Helical" evidence="12">
    <location>
        <begin position="246"/>
        <end position="268"/>
    </location>
</feature>
<evidence type="ECO:0000256" key="4">
    <source>
        <dbReference type="ARBA" id="ARBA00022676"/>
    </source>
</evidence>
<comment type="caution">
    <text evidence="13">The sequence shown here is derived from an EMBL/GenBank/DDBJ whole genome shotgun (WGS) entry which is preliminary data.</text>
</comment>
<dbReference type="UniPathway" id="UPA00378"/>
<dbReference type="OrthoDB" id="19039at2759"/>
<evidence type="ECO:0000256" key="2">
    <source>
        <dbReference type="ARBA" id="ARBA00004922"/>
    </source>
</evidence>
<keyword evidence="14" id="KW-1185">Reference proteome</keyword>
<evidence type="ECO:0000256" key="9">
    <source>
        <dbReference type="ARBA" id="ARBA00023136"/>
    </source>
</evidence>
<dbReference type="Proteomes" id="UP000198406">
    <property type="component" value="Unassembled WGS sequence"/>
</dbReference>
<evidence type="ECO:0000313" key="13">
    <source>
        <dbReference type="EMBL" id="GAX21613.1"/>
    </source>
</evidence>
<name>A0A1Z5K5Q1_FISSO</name>